<gene>
    <name evidence="1" type="ORF">OQ287_05045</name>
</gene>
<evidence type="ECO:0000313" key="2">
    <source>
        <dbReference type="Proteomes" id="UP001165678"/>
    </source>
</evidence>
<reference evidence="1" key="1">
    <citation type="submission" date="2022-11" db="EMBL/GenBank/DDBJ databases">
        <title>Larsenimonas rhizosphaerae sp. nov., isolated from a tidal mudflat.</title>
        <authorList>
            <person name="Lee S.D."/>
            <person name="Kim I.S."/>
        </authorList>
    </citation>
    <scope>NUCLEOTIDE SEQUENCE</scope>
    <source>
        <strain evidence="1">GH2-1</strain>
    </source>
</reference>
<dbReference type="RefSeq" id="WP_250937305.1">
    <property type="nucleotide sequence ID" value="NZ_JAMLJK010000001.1"/>
</dbReference>
<comment type="caution">
    <text evidence="1">The sequence shown here is derived from an EMBL/GenBank/DDBJ whole genome shotgun (WGS) entry which is preliminary data.</text>
</comment>
<protein>
    <submittedName>
        <fullName evidence="1">Uncharacterized protein</fullName>
    </submittedName>
</protein>
<dbReference type="EMBL" id="JAPIVE010000001">
    <property type="protein sequence ID" value="MCX2523596.1"/>
    <property type="molecule type" value="Genomic_DNA"/>
</dbReference>
<dbReference type="Proteomes" id="UP001165678">
    <property type="component" value="Unassembled WGS sequence"/>
</dbReference>
<evidence type="ECO:0000313" key="1">
    <source>
        <dbReference type="EMBL" id="MCX2523596.1"/>
    </source>
</evidence>
<keyword evidence="2" id="KW-1185">Reference proteome</keyword>
<proteinExistence type="predicted"/>
<name>A0AA42CU05_9GAMM</name>
<accession>A0AA42CU05</accession>
<dbReference type="AlphaFoldDB" id="A0AA42CU05"/>
<sequence>MKQALIDAAIQLGQVRLTCNGCATPRNEMRDGWYHFFSFAVVPLNDDDRYVVCRRCGSAQRINAIGCGDVREIMRKKGREDVALQEG</sequence>
<organism evidence="1 2">
    <name type="scientific">Larsenimonas rhizosphaerae</name>
    <dbReference type="NCBI Taxonomy" id="2944682"/>
    <lineage>
        <taxon>Bacteria</taxon>
        <taxon>Pseudomonadati</taxon>
        <taxon>Pseudomonadota</taxon>
        <taxon>Gammaproteobacteria</taxon>
        <taxon>Oceanospirillales</taxon>
        <taxon>Halomonadaceae</taxon>
        <taxon>Larsenimonas</taxon>
    </lineage>
</organism>